<dbReference type="InterPro" id="IPR009832">
    <property type="entry name" value="DUF1397"/>
</dbReference>
<protein>
    <submittedName>
        <fullName evidence="2">Uncharacterized protein</fullName>
    </submittedName>
</protein>
<dbReference type="PANTHER" id="PTHR20997">
    <property type="entry name" value="EG:BACR42I17.2 PROTEIN-RELATED"/>
    <property type="match status" value="1"/>
</dbReference>
<evidence type="ECO:0000313" key="3">
    <source>
        <dbReference type="Proteomes" id="UP001152798"/>
    </source>
</evidence>
<dbReference type="EMBL" id="OV725082">
    <property type="protein sequence ID" value="CAH1404820.1"/>
    <property type="molecule type" value="Genomic_DNA"/>
</dbReference>
<dbReference type="AlphaFoldDB" id="A0A9P0HLF6"/>
<accession>A0A9P0HLF6</accession>
<reference evidence="2" key="1">
    <citation type="submission" date="2022-01" db="EMBL/GenBank/DDBJ databases">
        <authorList>
            <person name="King R."/>
        </authorList>
    </citation>
    <scope>NUCLEOTIDE SEQUENCE</scope>
</reference>
<dbReference type="Proteomes" id="UP001152798">
    <property type="component" value="Chromosome 6"/>
</dbReference>
<dbReference type="PANTHER" id="PTHR20997:SF2">
    <property type="entry name" value="EG:BACR42I17.2 PROTEIN-RELATED"/>
    <property type="match status" value="1"/>
</dbReference>
<proteinExistence type="predicted"/>
<organism evidence="2 3">
    <name type="scientific">Nezara viridula</name>
    <name type="common">Southern green stink bug</name>
    <name type="synonym">Cimex viridulus</name>
    <dbReference type="NCBI Taxonomy" id="85310"/>
    <lineage>
        <taxon>Eukaryota</taxon>
        <taxon>Metazoa</taxon>
        <taxon>Ecdysozoa</taxon>
        <taxon>Arthropoda</taxon>
        <taxon>Hexapoda</taxon>
        <taxon>Insecta</taxon>
        <taxon>Pterygota</taxon>
        <taxon>Neoptera</taxon>
        <taxon>Paraneoptera</taxon>
        <taxon>Hemiptera</taxon>
        <taxon>Heteroptera</taxon>
        <taxon>Panheteroptera</taxon>
        <taxon>Pentatomomorpha</taxon>
        <taxon>Pentatomoidea</taxon>
        <taxon>Pentatomidae</taxon>
        <taxon>Pentatominae</taxon>
        <taxon>Nezara</taxon>
    </lineage>
</organism>
<feature type="chain" id="PRO_5040350891" evidence="1">
    <location>
        <begin position="17"/>
        <end position="291"/>
    </location>
</feature>
<sequence length="291" mass="32049">MKFLIIAFCMIFVVSGDIAQNDKINSVTEESRDALGNVELPPGMDKILSSLPNIDEGEDMFRDKCLKTGTNETYENATLAKQQFELCVSSLVDIKVLKEEINAAKPTGDLDIVFKKYCHKTPILKSCISDLLVGYEGCLKPEERGDVYILQNITDSLMNFVCFKEGDRIALFIAEGGPECLNDKMEKISVCVNSTVNAAKGNLNVTTEEIPDIVFDSEKCGYFTQVQKCVVQVLEECSEPTPANIIGSLFDFVRKSTPCKQYLKASGSSKSVVFSVMSFLVPLGAIILSKI</sequence>
<feature type="signal peptide" evidence="1">
    <location>
        <begin position="1"/>
        <end position="16"/>
    </location>
</feature>
<evidence type="ECO:0000256" key="1">
    <source>
        <dbReference type="SAM" id="SignalP"/>
    </source>
</evidence>
<dbReference type="OrthoDB" id="6512861at2759"/>
<keyword evidence="3" id="KW-1185">Reference proteome</keyword>
<evidence type="ECO:0000313" key="2">
    <source>
        <dbReference type="EMBL" id="CAH1404820.1"/>
    </source>
</evidence>
<dbReference type="Pfam" id="PF07165">
    <property type="entry name" value="DUF1397"/>
    <property type="match status" value="1"/>
</dbReference>
<keyword evidence="1" id="KW-0732">Signal</keyword>
<name>A0A9P0HLF6_NEZVI</name>
<gene>
    <name evidence="2" type="ORF">NEZAVI_LOCUS13159</name>
</gene>